<evidence type="ECO:0008006" key="3">
    <source>
        <dbReference type="Google" id="ProtNLM"/>
    </source>
</evidence>
<accession>A0A0S7Y7P1</accession>
<name>A0A0S7Y7P1_UNCT6</name>
<proteinExistence type="predicted"/>
<sequence>MVKTGSHMDTSWTNTYGGTGDDRGYAVQQTSDNNYIIAGSTTSFSLRSGRGDSADVYLINTDSVGNTIWTKTYGGTGDDGGNSVYQTSDGGYIITGYTNSYGAGRSDVYLVKTNADGDTNWTRTYGGAGNDGGNSVYQTTDGGYIITGYTYPFGVLRSDVYLIKTNSNGDTSWTKTFGGIDNDEGFSVYQTTDGGYIITGYTYRIDQNDVYLIKTDANGDTIWTKTYGSAKDDEGYSVYQTSDGGYIITGYTNPFDNYDVYLIKTDANGNVLWTETYGGQGEDRGHCVYQTTDGGYIITGYSNSYGDGDYDVYLIRTDGNGTLLFTDTYGGSRDDKGYSLYQTSDGGYIITGYTNSFGVGDNDVFLIKTEPDEISSIQEQRESTRGSPLLYSMPNPFKDCTKISYTLTTRSVVCIAIYNLLGQKIKILVDDWKDAGVHEILWDGTDKTAQKLPCGIYFLKLSLSSAEGKNNTLLGKLLLIQ</sequence>
<evidence type="ECO:0000313" key="2">
    <source>
        <dbReference type="Proteomes" id="UP000051012"/>
    </source>
</evidence>
<organism evidence="1 2">
    <name type="scientific">candidate division TA06 bacterium DG_78</name>
    <dbReference type="NCBI Taxonomy" id="1703772"/>
    <lineage>
        <taxon>Bacteria</taxon>
        <taxon>Bacteria division TA06</taxon>
    </lineage>
</organism>
<protein>
    <recommendedName>
        <fullName evidence="3">FlgD Ig-like domain-containing protein</fullName>
    </recommendedName>
</protein>
<dbReference type="PANTHER" id="PTHR42754">
    <property type="entry name" value="ENDOGLUCANASE"/>
    <property type="match status" value="1"/>
</dbReference>
<comment type="caution">
    <text evidence="1">The sequence shown here is derived from an EMBL/GenBank/DDBJ whole genome shotgun (WGS) entry which is preliminary data.</text>
</comment>
<dbReference type="InterPro" id="IPR011047">
    <property type="entry name" value="Quinoprotein_ADH-like_sf"/>
</dbReference>
<dbReference type="PATRIC" id="fig|1703772.3.peg.1216"/>
<dbReference type="Proteomes" id="UP000051012">
    <property type="component" value="Unassembled WGS sequence"/>
</dbReference>
<evidence type="ECO:0000313" key="1">
    <source>
        <dbReference type="EMBL" id="KPJ70750.1"/>
    </source>
</evidence>
<dbReference type="PANTHER" id="PTHR42754:SF1">
    <property type="entry name" value="LIPOPROTEIN"/>
    <property type="match status" value="1"/>
</dbReference>
<dbReference type="AlphaFoldDB" id="A0A0S7Y7P1"/>
<gene>
    <name evidence="1" type="ORF">AMJ52_09505</name>
</gene>
<dbReference type="Gene3D" id="2.60.40.4070">
    <property type="match status" value="1"/>
</dbReference>
<dbReference type="SUPFAM" id="SSF50998">
    <property type="entry name" value="Quinoprotein alcohol dehydrogenase-like"/>
    <property type="match status" value="1"/>
</dbReference>
<reference evidence="1 2" key="1">
    <citation type="journal article" date="2015" name="Microbiome">
        <title>Genomic resolution of linkages in carbon, nitrogen, and sulfur cycling among widespread estuary sediment bacteria.</title>
        <authorList>
            <person name="Baker B.J."/>
            <person name="Lazar C.S."/>
            <person name="Teske A.P."/>
            <person name="Dick G.J."/>
        </authorList>
    </citation>
    <scope>NUCLEOTIDE SEQUENCE [LARGE SCALE GENOMIC DNA]</scope>
    <source>
        <strain evidence="1">DG_78</strain>
    </source>
</reference>
<dbReference type="EMBL" id="LJNI01000159">
    <property type="protein sequence ID" value="KPJ70750.1"/>
    <property type="molecule type" value="Genomic_DNA"/>
</dbReference>